<evidence type="ECO:0000313" key="2">
    <source>
        <dbReference type="EMBL" id="MBA6412441.1"/>
    </source>
</evidence>
<proteinExistence type="predicted"/>
<reference evidence="2 3" key="1">
    <citation type="submission" date="2020-07" db="EMBL/GenBank/DDBJ databases">
        <title>Halieaceae bacterium, F7430, whole genome shotgun sequencing project.</title>
        <authorList>
            <person name="Jiang S."/>
            <person name="Liu Z.W."/>
            <person name="Du Z.J."/>
        </authorList>
    </citation>
    <scope>NUCLEOTIDE SEQUENCE [LARGE SCALE GENOMIC DNA]</scope>
    <source>
        <strain evidence="2 3">F7430</strain>
    </source>
</reference>
<evidence type="ECO:0000313" key="3">
    <source>
        <dbReference type="Proteomes" id="UP000539350"/>
    </source>
</evidence>
<dbReference type="SUPFAM" id="SSF52266">
    <property type="entry name" value="SGNH hydrolase"/>
    <property type="match status" value="1"/>
</dbReference>
<dbReference type="Pfam" id="PF13472">
    <property type="entry name" value="Lipase_GDSL_2"/>
    <property type="match status" value="1"/>
</dbReference>
<dbReference type="CDD" id="cd01822">
    <property type="entry name" value="Lysophospholipase_L1_like"/>
    <property type="match status" value="1"/>
</dbReference>
<keyword evidence="3" id="KW-1185">Reference proteome</keyword>
<protein>
    <submittedName>
        <fullName evidence="2">Arylesterase</fullName>
    </submittedName>
</protein>
<dbReference type="Gene3D" id="3.40.50.1110">
    <property type="entry name" value="SGNH hydrolase"/>
    <property type="match status" value="1"/>
</dbReference>
<organism evidence="2 3">
    <name type="scientific">Sediminihaliea albiluteola</name>
    <dbReference type="NCBI Taxonomy" id="2758564"/>
    <lineage>
        <taxon>Bacteria</taxon>
        <taxon>Pseudomonadati</taxon>
        <taxon>Pseudomonadota</taxon>
        <taxon>Gammaproteobacteria</taxon>
        <taxon>Cellvibrionales</taxon>
        <taxon>Halieaceae</taxon>
        <taxon>Sediminihaliea</taxon>
    </lineage>
</organism>
<evidence type="ECO:0000259" key="1">
    <source>
        <dbReference type="Pfam" id="PF13472"/>
    </source>
</evidence>
<accession>A0A7W2TUZ0</accession>
<sequence>MQRFLSRLLRGPLYSGLLCLLLIPLAQAKEQSLLVLGDSISAAYGMSLEQGWVQQLAAEMALSHPDYQLVNASISGETTAGALRRLPALLARHQPQVVVIELGGNDGLRGFPIASLRKNLHELAALSSAAGARVLILPMEIPPNYGSRYTRLFRESFALAAQSSGAQLGPFILEGVATDPTLMQSDGIHPKAEAQSRLLDNIRQSIIELL</sequence>
<dbReference type="PANTHER" id="PTHR30383">
    <property type="entry name" value="THIOESTERASE 1/PROTEASE 1/LYSOPHOSPHOLIPASE L1"/>
    <property type="match status" value="1"/>
</dbReference>
<dbReference type="GO" id="GO:0004622">
    <property type="term" value="F:phosphatidylcholine lysophospholipase activity"/>
    <property type="evidence" value="ECO:0007669"/>
    <property type="project" value="TreeGrafter"/>
</dbReference>
<dbReference type="RefSeq" id="WP_182170821.1">
    <property type="nucleotide sequence ID" value="NZ_JACFXU010000013.1"/>
</dbReference>
<dbReference type="InterPro" id="IPR036514">
    <property type="entry name" value="SGNH_hydro_sf"/>
</dbReference>
<comment type="caution">
    <text evidence="2">The sequence shown here is derived from an EMBL/GenBank/DDBJ whole genome shotgun (WGS) entry which is preliminary data.</text>
</comment>
<dbReference type="Proteomes" id="UP000539350">
    <property type="component" value="Unassembled WGS sequence"/>
</dbReference>
<dbReference type="InterPro" id="IPR051532">
    <property type="entry name" value="Ester_Hydrolysis_Enzymes"/>
</dbReference>
<gene>
    <name evidence="2" type="ORF">H2508_04895</name>
</gene>
<feature type="domain" description="SGNH hydrolase-type esterase" evidence="1">
    <location>
        <begin position="35"/>
        <end position="194"/>
    </location>
</feature>
<dbReference type="InterPro" id="IPR013830">
    <property type="entry name" value="SGNH_hydro"/>
</dbReference>
<dbReference type="AlphaFoldDB" id="A0A7W2TUZ0"/>
<dbReference type="PANTHER" id="PTHR30383:SF24">
    <property type="entry name" value="THIOESTERASE 1_PROTEASE 1_LYSOPHOSPHOLIPASE L1"/>
    <property type="match status" value="1"/>
</dbReference>
<name>A0A7W2TUZ0_9GAMM</name>
<dbReference type="EMBL" id="JACFXU010000013">
    <property type="protein sequence ID" value="MBA6412441.1"/>
    <property type="molecule type" value="Genomic_DNA"/>
</dbReference>